<feature type="transmembrane region" description="Helical" evidence="2">
    <location>
        <begin position="43"/>
        <end position="64"/>
    </location>
</feature>
<dbReference type="AlphaFoldDB" id="B0DW93"/>
<reference evidence="4 5" key="1">
    <citation type="journal article" date="2008" name="Nature">
        <title>The genome of Laccaria bicolor provides insights into mycorrhizal symbiosis.</title>
        <authorList>
            <person name="Martin F."/>
            <person name="Aerts A."/>
            <person name="Ahren D."/>
            <person name="Brun A."/>
            <person name="Danchin E.G.J."/>
            <person name="Duchaussoy F."/>
            <person name="Gibon J."/>
            <person name="Kohler A."/>
            <person name="Lindquist E."/>
            <person name="Pereda V."/>
            <person name="Salamov A."/>
            <person name="Shapiro H.J."/>
            <person name="Wuyts J."/>
            <person name="Blaudez D."/>
            <person name="Buee M."/>
            <person name="Brokstein P."/>
            <person name="Canbaeck B."/>
            <person name="Cohen D."/>
            <person name="Courty P.E."/>
            <person name="Coutinho P.M."/>
            <person name="Delaruelle C."/>
            <person name="Detter J.C."/>
            <person name="Deveau A."/>
            <person name="DiFazio S."/>
            <person name="Duplessis S."/>
            <person name="Fraissinet-Tachet L."/>
            <person name="Lucic E."/>
            <person name="Frey-Klett P."/>
            <person name="Fourrey C."/>
            <person name="Feussner I."/>
            <person name="Gay G."/>
            <person name="Grimwood J."/>
            <person name="Hoegger P.J."/>
            <person name="Jain P."/>
            <person name="Kilaru S."/>
            <person name="Labbe J."/>
            <person name="Lin Y.C."/>
            <person name="Legue V."/>
            <person name="Le Tacon F."/>
            <person name="Marmeisse R."/>
            <person name="Melayah D."/>
            <person name="Montanini B."/>
            <person name="Muratet M."/>
            <person name="Nehls U."/>
            <person name="Niculita-Hirzel H."/>
            <person name="Oudot-Le Secq M.P."/>
            <person name="Peter M."/>
            <person name="Quesneville H."/>
            <person name="Rajashekar B."/>
            <person name="Reich M."/>
            <person name="Rouhier N."/>
            <person name="Schmutz J."/>
            <person name="Yin T."/>
            <person name="Chalot M."/>
            <person name="Henrissat B."/>
            <person name="Kuees U."/>
            <person name="Lucas S."/>
            <person name="Van de Peer Y."/>
            <person name="Podila G.K."/>
            <person name="Polle A."/>
            <person name="Pukkila P.J."/>
            <person name="Richardson P.M."/>
            <person name="Rouze P."/>
            <person name="Sanders I.R."/>
            <person name="Stajich J.E."/>
            <person name="Tunlid A."/>
            <person name="Tuskan G."/>
            <person name="Grigoriev I.V."/>
        </authorList>
    </citation>
    <scope>NUCLEOTIDE SEQUENCE [LARGE SCALE GENOMIC DNA]</scope>
    <source>
        <strain evidence="5">S238N-H82 / ATCC MYA-4686</strain>
    </source>
</reference>
<keyword evidence="3" id="KW-0732">Signal</keyword>
<keyword evidence="5" id="KW-1185">Reference proteome</keyword>
<dbReference type="KEGG" id="lbc:LACBIDRAFT_312475"/>
<evidence type="ECO:0000313" key="4">
    <source>
        <dbReference type="EMBL" id="EDR01148.1"/>
    </source>
</evidence>
<organism evidence="5">
    <name type="scientific">Laccaria bicolor (strain S238N-H82 / ATCC MYA-4686)</name>
    <name type="common">Bicoloured deceiver</name>
    <name type="synonym">Laccaria laccata var. bicolor</name>
    <dbReference type="NCBI Taxonomy" id="486041"/>
    <lineage>
        <taxon>Eukaryota</taxon>
        <taxon>Fungi</taxon>
        <taxon>Dikarya</taxon>
        <taxon>Basidiomycota</taxon>
        <taxon>Agaricomycotina</taxon>
        <taxon>Agaricomycetes</taxon>
        <taxon>Agaricomycetidae</taxon>
        <taxon>Agaricales</taxon>
        <taxon>Agaricineae</taxon>
        <taxon>Hydnangiaceae</taxon>
        <taxon>Laccaria</taxon>
    </lineage>
</organism>
<gene>
    <name evidence="4" type="ORF">LACBIDRAFT_312475</name>
</gene>
<evidence type="ECO:0000256" key="1">
    <source>
        <dbReference type="SAM" id="MobiDB-lite"/>
    </source>
</evidence>
<keyword evidence="2" id="KW-1133">Transmembrane helix</keyword>
<feature type="transmembrane region" description="Helical" evidence="2">
    <location>
        <begin position="419"/>
        <end position="440"/>
    </location>
</feature>
<dbReference type="EMBL" id="DS547142">
    <property type="protein sequence ID" value="EDR01148.1"/>
    <property type="molecule type" value="Genomic_DNA"/>
</dbReference>
<feature type="transmembrane region" description="Helical" evidence="2">
    <location>
        <begin position="181"/>
        <end position="202"/>
    </location>
</feature>
<feature type="transmembrane region" description="Helical" evidence="2">
    <location>
        <begin position="208"/>
        <end position="225"/>
    </location>
</feature>
<dbReference type="PANTHER" id="PTHR35043">
    <property type="entry name" value="TRANSCRIPTION FACTOR DOMAIN-CONTAINING PROTEIN"/>
    <property type="match status" value="1"/>
</dbReference>
<feature type="region of interest" description="Disordered" evidence="1">
    <location>
        <begin position="285"/>
        <end position="326"/>
    </location>
</feature>
<sequence length="505" mass="56513">MSSFISALVIFAMSNAAVSRPLLNLGRDDFSPAPTSAGPTDQRSLWDIIWGCLITIFACTWVSVHPNIPASHDRRWAVSARRFKIMLCAVIAPELVIIWAMRQWCFARRVAKRYRARNWSMTHGFFIQMGGFMLCWDGKEVSPLTLEEMELLYSRGTIDFPDITQRQIEDKSKGDGLSKSLVVLQTLWFVVQCVARAISGMVITELELVTLGFAVLNGVLYFLWWNKPLNVQCPVPVHWKAPPPSYILRGQVVDHREASKFVEMVEVENVSRVPGKSRFSTDFARTPEETRRDAMLSQPSNDTLAGSIHVQDHWPPPQGSAGQMSSLSRAIKRAAGAVRFVVFSAFVRPMSDMIGSGEATSVKPEAKRVPTFHAREVTPTESFAMGFTSSTLATIFGGIHCIAWSFSFPTVVERTIWRIASLAITSIPFIMLALFFLLNFGYSHDLKMSSVGQAVRLFVDLATFIVVMIYVISRLILLVQAFLALRALSPGAYDAIQWTHFVPHL</sequence>
<dbReference type="InParanoid" id="B0DW93"/>
<evidence type="ECO:0000256" key="3">
    <source>
        <dbReference type="SAM" id="SignalP"/>
    </source>
</evidence>
<feature type="compositionally biased region" description="Basic and acidic residues" evidence="1">
    <location>
        <begin position="285"/>
        <end position="294"/>
    </location>
</feature>
<name>B0DW93_LACBS</name>
<feature type="chain" id="PRO_5002747380" evidence="3">
    <location>
        <begin position="20"/>
        <end position="505"/>
    </location>
</feature>
<feature type="transmembrane region" description="Helical" evidence="2">
    <location>
        <begin position="85"/>
        <end position="104"/>
    </location>
</feature>
<accession>B0DW93</accession>
<feature type="transmembrane region" description="Helical" evidence="2">
    <location>
        <begin position="383"/>
        <end position="407"/>
    </location>
</feature>
<dbReference type="OrthoDB" id="9451547at2759"/>
<dbReference type="PANTHER" id="PTHR35043:SF7">
    <property type="entry name" value="TRANSCRIPTION FACTOR DOMAIN-CONTAINING PROTEIN"/>
    <property type="match status" value="1"/>
</dbReference>
<evidence type="ECO:0000313" key="5">
    <source>
        <dbReference type="Proteomes" id="UP000001194"/>
    </source>
</evidence>
<proteinExistence type="predicted"/>
<protein>
    <submittedName>
        <fullName evidence="4">Predicted protein</fullName>
    </submittedName>
</protein>
<keyword evidence="2" id="KW-0472">Membrane</keyword>
<feature type="transmembrane region" description="Helical" evidence="2">
    <location>
        <begin position="461"/>
        <end position="483"/>
    </location>
</feature>
<keyword evidence="2" id="KW-0812">Transmembrane</keyword>
<dbReference type="HOGENOM" id="CLU_022883_6_1_1"/>
<dbReference type="GeneID" id="6083875"/>
<evidence type="ECO:0000256" key="2">
    <source>
        <dbReference type="SAM" id="Phobius"/>
    </source>
</evidence>
<dbReference type="RefSeq" id="XP_001888190.1">
    <property type="nucleotide sequence ID" value="XM_001888155.1"/>
</dbReference>
<dbReference type="Proteomes" id="UP000001194">
    <property type="component" value="Unassembled WGS sequence"/>
</dbReference>
<feature type="signal peptide" evidence="3">
    <location>
        <begin position="1"/>
        <end position="19"/>
    </location>
</feature>